<reference evidence="3 4" key="1">
    <citation type="submission" date="2018-07" db="EMBL/GenBank/DDBJ databases">
        <title>Genomic Encyclopedia of Type Strains, Phase IV (KMG-IV): sequencing the most valuable type-strain genomes for metagenomic binning, comparative biology and taxonomic classification.</title>
        <authorList>
            <person name="Goeker M."/>
        </authorList>
    </citation>
    <scope>NUCLEOTIDE SEQUENCE [LARGE SCALE GENOMIC DNA]</scope>
    <source>
        <strain evidence="3 4">DSM 21352</strain>
    </source>
</reference>
<feature type="domain" description="Inner membrane protein YgaP-like transmembrane" evidence="2">
    <location>
        <begin position="1"/>
        <end position="61"/>
    </location>
</feature>
<keyword evidence="4" id="KW-1185">Reference proteome</keyword>
<feature type="transmembrane region" description="Helical" evidence="1">
    <location>
        <begin position="12"/>
        <end position="35"/>
    </location>
</feature>
<accession>A0A370F8U5</accession>
<comment type="caution">
    <text evidence="3">The sequence shown here is derived from an EMBL/GenBank/DDBJ whole genome shotgun (WGS) entry which is preliminary data.</text>
</comment>
<keyword evidence="1" id="KW-0472">Membrane</keyword>
<keyword evidence="1" id="KW-0812">Transmembrane</keyword>
<proteinExistence type="predicted"/>
<evidence type="ECO:0000259" key="2">
    <source>
        <dbReference type="Pfam" id="PF11127"/>
    </source>
</evidence>
<evidence type="ECO:0000256" key="1">
    <source>
        <dbReference type="SAM" id="Phobius"/>
    </source>
</evidence>
<sequence length="65" mass="6760">MTPNVGTLDRVLRIVAGLVLIGLALAGVIGAWGWIGLVPLATGLLRFCPAYTLLGLRTCPANSSR</sequence>
<keyword evidence="1" id="KW-1133">Transmembrane helix</keyword>
<evidence type="ECO:0000313" key="3">
    <source>
        <dbReference type="EMBL" id="RDI20153.1"/>
    </source>
</evidence>
<gene>
    <name evidence="3" type="ORF">DFR41_111129</name>
</gene>
<protein>
    <submittedName>
        <fullName evidence="3">DUF2892 family protein</fullName>
    </submittedName>
</protein>
<dbReference type="EMBL" id="QQAV01000011">
    <property type="protein sequence ID" value="RDI20153.1"/>
    <property type="molecule type" value="Genomic_DNA"/>
</dbReference>
<name>A0A370F8U5_9BURK</name>
<dbReference type="RefSeq" id="WP_017760462.1">
    <property type="nucleotide sequence ID" value="NZ_CALFYD010000218.1"/>
</dbReference>
<organism evidence="3 4">
    <name type="scientific">Pseudacidovorax intermedius</name>
    <dbReference type="NCBI Taxonomy" id="433924"/>
    <lineage>
        <taxon>Bacteria</taxon>
        <taxon>Pseudomonadati</taxon>
        <taxon>Pseudomonadota</taxon>
        <taxon>Betaproteobacteria</taxon>
        <taxon>Burkholderiales</taxon>
        <taxon>Comamonadaceae</taxon>
        <taxon>Pseudacidovorax</taxon>
    </lineage>
</organism>
<evidence type="ECO:0000313" key="4">
    <source>
        <dbReference type="Proteomes" id="UP000255265"/>
    </source>
</evidence>
<dbReference type="Proteomes" id="UP000255265">
    <property type="component" value="Unassembled WGS sequence"/>
</dbReference>
<dbReference type="AlphaFoldDB" id="A0A370F8U5"/>
<dbReference type="Pfam" id="PF11127">
    <property type="entry name" value="YgaP-like_TM"/>
    <property type="match status" value="1"/>
</dbReference>
<dbReference type="InterPro" id="IPR021309">
    <property type="entry name" value="YgaP-like_TM"/>
</dbReference>